<evidence type="ECO:0000256" key="12">
    <source>
        <dbReference type="ARBA" id="ARBA00023012"/>
    </source>
</evidence>
<evidence type="ECO:0000256" key="2">
    <source>
        <dbReference type="ARBA" id="ARBA00004651"/>
    </source>
</evidence>
<keyword evidence="13 14" id="KW-0472">Membrane</keyword>
<dbReference type="CDD" id="cd00075">
    <property type="entry name" value="HATPase"/>
    <property type="match status" value="1"/>
</dbReference>
<dbReference type="RefSeq" id="WP_377773247.1">
    <property type="nucleotide sequence ID" value="NZ_JBHUHO010000032.1"/>
</dbReference>
<dbReference type="SMART" id="SM00387">
    <property type="entry name" value="HATPase_c"/>
    <property type="match status" value="1"/>
</dbReference>
<dbReference type="PRINTS" id="PR00344">
    <property type="entry name" value="BCTRLSENSOR"/>
</dbReference>
<evidence type="ECO:0000256" key="6">
    <source>
        <dbReference type="ARBA" id="ARBA00022679"/>
    </source>
</evidence>
<keyword evidence="7 14" id="KW-0812">Transmembrane</keyword>
<evidence type="ECO:0000256" key="7">
    <source>
        <dbReference type="ARBA" id="ARBA00022692"/>
    </source>
</evidence>
<keyword evidence="8" id="KW-0547">Nucleotide-binding</keyword>
<evidence type="ECO:0000313" key="17">
    <source>
        <dbReference type="EMBL" id="MFD2116746.1"/>
    </source>
</evidence>
<dbReference type="PROSITE" id="PS50109">
    <property type="entry name" value="HIS_KIN"/>
    <property type="match status" value="1"/>
</dbReference>
<dbReference type="InterPro" id="IPR005467">
    <property type="entry name" value="His_kinase_dom"/>
</dbReference>
<dbReference type="Gene3D" id="1.10.287.130">
    <property type="match status" value="1"/>
</dbReference>
<dbReference type="CDD" id="cd00082">
    <property type="entry name" value="HisKA"/>
    <property type="match status" value="1"/>
</dbReference>
<accession>A0ABW4YLY4</accession>
<name>A0ABW4YLY4_9BACL</name>
<dbReference type="PROSITE" id="PS50885">
    <property type="entry name" value="HAMP"/>
    <property type="match status" value="1"/>
</dbReference>
<dbReference type="InterPro" id="IPR036890">
    <property type="entry name" value="HATPase_C_sf"/>
</dbReference>
<comment type="catalytic activity">
    <reaction evidence="1">
        <text>ATP + protein L-histidine = ADP + protein N-phospho-L-histidine.</text>
        <dbReference type="EC" id="2.7.13.3"/>
    </reaction>
</comment>
<dbReference type="SMART" id="SM00304">
    <property type="entry name" value="HAMP"/>
    <property type="match status" value="1"/>
</dbReference>
<dbReference type="Gene3D" id="3.30.565.10">
    <property type="entry name" value="Histidine kinase-like ATPase, C-terminal domain"/>
    <property type="match status" value="1"/>
</dbReference>
<organism evidence="17 18">
    <name type="scientific">Paenibacillus yanchengensis</name>
    <dbReference type="NCBI Taxonomy" id="2035833"/>
    <lineage>
        <taxon>Bacteria</taxon>
        <taxon>Bacillati</taxon>
        <taxon>Bacillota</taxon>
        <taxon>Bacilli</taxon>
        <taxon>Bacillales</taxon>
        <taxon>Paenibacillaceae</taxon>
        <taxon>Paenibacillus</taxon>
    </lineage>
</organism>
<dbReference type="Pfam" id="PF00672">
    <property type="entry name" value="HAMP"/>
    <property type="match status" value="1"/>
</dbReference>
<dbReference type="InterPro" id="IPR004358">
    <property type="entry name" value="Sig_transdc_His_kin-like_C"/>
</dbReference>
<dbReference type="Pfam" id="PF00512">
    <property type="entry name" value="HisKA"/>
    <property type="match status" value="1"/>
</dbReference>
<comment type="subcellular location">
    <subcellularLocation>
        <location evidence="2">Cell membrane</location>
        <topology evidence="2">Multi-pass membrane protein</topology>
    </subcellularLocation>
</comment>
<dbReference type="SUPFAM" id="SSF55874">
    <property type="entry name" value="ATPase domain of HSP90 chaperone/DNA topoisomerase II/histidine kinase"/>
    <property type="match status" value="1"/>
</dbReference>
<reference evidence="18" key="1">
    <citation type="journal article" date="2019" name="Int. J. Syst. Evol. Microbiol.">
        <title>The Global Catalogue of Microorganisms (GCM) 10K type strain sequencing project: providing services to taxonomists for standard genome sequencing and annotation.</title>
        <authorList>
            <consortium name="The Broad Institute Genomics Platform"/>
            <consortium name="The Broad Institute Genome Sequencing Center for Infectious Disease"/>
            <person name="Wu L."/>
            <person name="Ma J."/>
        </authorList>
    </citation>
    <scope>NUCLEOTIDE SEQUENCE [LARGE SCALE GENOMIC DNA]</scope>
    <source>
        <strain evidence="18">GH52</strain>
    </source>
</reference>
<dbReference type="Pfam" id="PF02518">
    <property type="entry name" value="HATPase_c"/>
    <property type="match status" value="1"/>
</dbReference>
<dbReference type="SUPFAM" id="SSF158472">
    <property type="entry name" value="HAMP domain-like"/>
    <property type="match status" value="1"/>
</dbReference>
<evidence type="ECO:0000256" key="13">
    <source>
        <dbReference type="ARBA" id="ARBA00023136"/>
    </source>
</evidence>
<feature type="domain" description="Histidine kinase" evidence="15">
    <location>
        <begin position="266"/>
        <end position="488"/>
    </location>
</feature>
<evidence type="ECO:0000256" key="10">
    <source>
        <dbReference type="ARBA" id="ARBA00022840"/>
    </source>
</evidence>
<dbReference type="GO" id="GO:0016301">
    <property type="term" value="F:kinase activity"/>
    <property type="evidence" value="ECO:0007669"/>
    <property type="project" value="UniProtKB-KW"/>
</dbReference>
<dbReference type="InterPro" id="IPR036097">
    <property type="entry name" value="HisK_dim/P_sf"/>
</dbReference>
<keyword evidence="18" id="KW-1185">Reference proteome</keyword>
<dbReference type="Gene3D" id="6.10.340.10">
    <property type="match status" value="1"/>
</dbReference>
<keyword evidence="10" id="KW-0067">ATP-binding</keyword>
<gene>
    <name evidence="17" type="ORF">ACFSJH_13540</name>
</gene>
<evidence type="ECO:0000256" key="8">
    <source>
        <dbReference type="ARBA" id="ARBA00022741"/>
    </source>
</evidence>
<evidence type="ECO:0000256" key="11">
    <source>
        <dbReference type="ARBA" id="ARBA00022989"/>
    </source>
</evidence>
<dbReference type="CDD" id="cd06225">
    <property type="entry name" value="HAMP"/>
    <property type="match status" value="1"/>
</dbReference>
<keyword evidence="11 14" id="KW-1133">Transmembrane helix</keyword>
<dbReference type="InterPro" id="IPR003661">
    <property type="entry name" value="HisK_dim/P_dom"/>
</dbReference>
<feature type="transmembrane region" description="Helical" evidence="14">
    <location>
        <begin position="162"/>
        <end position="186"/>
    </location>
</feature>
<evidence type="ECO:0000256" key="14">
    <source>
        <dbReference type="SAM" id="Phobius"/>
    </source>
</evidence>
<dbReference type="SMART" id="SM00388">
    <property type="entry name" value="HisKA"/>
    <property type="match status" value="1"/>
</dbReference>
<dbReference type="PANTHER" id="PTHR45528:SF1">
    <property type="entry name" value="SENSOR HISTIDINE KINASE CPXA"/>
    <property type="match status" value="1"/>
</dbReference>
<dbReference type="EC" id="2.7.13.3" evidence="3"/>
<protein>
    <recommendedName>
        <fullName evidence="3">histidine kinase</fullName>
        <ecNumber evidence="3">2.7.13.3</ecNumber>
    </recommendedName>
</protein>
<dbReference type="InterPro" id="IPR003594">
    <property type="entry name" value="HATPase_dom"/>
</dbReference>
<keyword evidence="12" id="KW-0902">Two-component regulatory system</keyword>
<dbReference type="PANTHER" id="PTHR45528">
    <property type="entry name" value="SENSOR HISTIDINE KINASE CPXA"/>
    <property type="match status" value="1"/>
</dbReference>
<evidence type="ECO:0000256" key="5">
    <source>
        <dbReference type="ARBA" id="ARBA00022553"/>
    </source>
</evidence>
<evidence type="ECO:0000256" key="4">
    <source>
        <dbReference type="ARBA" id="ARBA00022475"/>
    </source>
</evidence>
<dbReference type="EMBL" id="JBHUHO010000032">
    <property type="protein sequence ID" value="MFD2116746.1"/>
    <property type="molecule type" value="Genomic_DNA"/>
</dbReference>
<sequence length="501" mass="57605">MSSIRLKLYKSYLAMAFVPLMLAIMLILTMYVIAGKHDLREMTGNEKNESFEQALVYGELNYILQYDTAKLDDVAYIQSLDDRLDDAWAGLVIAQNNKVEHISPFLQRLFEGENWNKYLYDVPTELTLDLYRFATKAETFTYPDGSLGQLILFYRLDPIPMFWHPVVMMVFLGFIALTSFLLTYIVSRSIIKPIQSLRSAALRIKEGDLSFPVLPQNSNLGQPIAISGIKEINQLSVAFEEMRVRLKSSIDQSLQYEENRKQLLSHISHDLKTPISAIKGYIEGIIDGIASTDEMRMRYLKTIYNKAEHMDELIEELFLYSKLDLQTVAYDFKRIELSAYVEHFMEEQHFELEKSNIALRFIDTTDGSISISADPEKLNRVLLNILNNCVKYLERDEALPHRVEVRLKEDERFAIIEIEDNGPGIDEVDLPFIFERFYRAEKSRNSETGGSGLGLAIVKQIIEGHHGYVYADNGLLGALFIIRLPKQTTRVVKDYAANTYH</sequence>
<comment type="caution">
    <text evidence="17">The sequence shown here is derived from an EMBL/GenBank/DDBJ whole genome shotgun (WGS) entry which is preliminary data.</text>
</comment>
<dbReference type="InterPro" id="IPR050398">
    <property type="entry name" value="HssS/ArlS-like"/>
</dbReference>
<keyword evidence="5" id="KW-0597">Phosphoprotein</keyword>
<dbReference type="SUPFAM" id="SSF47384">
    <property type="entry name" value="Homodimeric domain of signal transducing histidine kinase"/>
    <property type="match status" value="1"/>
</dbReference>
<dbReference type="InterPro" id="IPR003660">
    <property type="entry name" value="HAMP_dom"/>
</dbReference>
<feature type="domain" description="HAMP" evidence="16">
    <location>
        <begin position="188"/>
        <end position="251"/>
    </location>
</feature>
<evidence type="ECO:0000259" key="16">
    <source>
        <dbReference type="PROSITE" id="PS50885"/>
    </source>
</evidence>
<evidence type="ECO:0000313" key="18">
    <source>
        <dbReference type="Proteomes" id="UP001597362"/>
    </source>
</evidence>
<proteinExistence type="predicted"/>
<evidence type="ECO:0000256" key="9">
    <source>
        <dbReference type="ARBA" id="ARBA00022777"/>
    </source>
</evidence>
<dbReference type="Proteomes" id="UP001597362">
    <property type="component" value="Unassembled WGS sequence"/>
</dbReference>
<keyword evidence="6" id="KW-0808">Transferase</keyword>
<evidence type="ECO:0000256" key="1">
    <source>
        <dbReference type="ARBA" id="ARBA00000085"/>
    </source>
</evidence>
<evidence type="ECO:0000259" key="15">
    <source>
        <dbReference type="PROSITE" id="PS50109"/>
    </source>
</evidence>
<keyword evidence="9 17" id="KW-0418">Kinase</keyword>
<evidence type="ECO:0000256" key="3">
    <source>
        <dbReference type="ARBA" id="ARBA00012438"/>
    </source>
</evidence>
<feature type="transmembrane region" description="Helical" evidence="14">
    <location>
        <begin position="12"/>
        <end position="34"/>
    </location>
</feature>
<keyword evidence="4" id="KW-1003">Cell membrane</keyword>